<name>L7L8N2_9ACTN</name>
<dbReference type="STRING" id="1121927.GOHSU_06_00040"/>
<dbReference type="EMBL" id="BANT01000006">
    <property type="protein sequence ID" value="GAC56393.1"/>
    <property type="molecule type" value="Genomic_DNA"/>
</dbReference>
<accession>L7L8N2</accession>
<dbReference type="AlphaFoldDB" id="L7L8N2"/>
<reference evidence="1 2" key="1">
    <citation type="submission" date="2012-12" db="EMBL/GenBank/DDBJ databases">
        <title>Whole genome shotgun sequence of Gordonia hirsuta NBRC 16056.</title>
        <authorList>
            <person name="Isaki-Nakamura S."/>
            <person name="Hosoyama A."/>
            <person name="Tsuchikane K."/>
            <person name="Katsumata H."/>
            <person name="Baba S."/>
            <person name="Yamazaki S."/>
            <person name="Fujita N."/>
        </authorList>
    </citation>
    <scope>NUCLEOTIDE SEQUENCE [LARGE SCALE GENOMIC DNA]</scope>
    <source>
        <strain evidence="1 2">NBRC 16056</strain>
    </source>
</reference>
<sequence>MRLIGMGNRNDLLEPAASAPELSHATSTCGGLAVTTTADGLPVGLRIAQTQLSVSLEVVAERIVALCALAAAGSGYRRREQLAAAGTATQVLDALGLPDRSALLRIEENAETWCRTSVPRARTAGHGLGS</sequence>
<comment type="caution">
    <text evidence="1">The sequence shown here is derived from an EMBL/GenBank/DDBJ whole genome shotgun (WGS) entry which is preliminary data.</text>
</comment>
<gene>
    <name evidence="1" type="ORF">GOHSU_06_00040</name>
</gene>
<keyword evidence="2" id="KW-1185">Reference proteome</keyword>
<organism evidence="1 2">
    <name type="scientific">Gordonia hirsuta DSM 44140 = NBRC 16056</name>
    <dbReference type="NCBI Taxonomy" id="1121927"/>
    <lineage>
        <taxon>Bacteria</taxon>
        <taxon>Bacillati</taxon>
        <taxon>Actinomycetota</taxon>
        <taxon>Actinomycetes</taxon>
        <taxon>Mycobacteriales</taxon>
        <taxon>Gordoniaceae</taxon>
        <taxon>Gordonia</taxon>
    </lineage>
</organism>
<evidence type="ECO:0000313" key="1">
    <source>
        <dbReference type="EMBL" id="GAC56393.1"/>
    </source>
</evidence>
<dbReference type="Proteomes" id="UP000053405">
    <property type="component" value="Unassembled WGS sequence"/>
</dbReference>
<protein>
    <submittedName>
        <fullName evidence="1">Uncharacterized protein</fullName>
    </submittedName>
</protein>
<evidence type="ECO:0000313" key="2">
    <source>
        <dbReference type="Proteomes" id="UP000053405"/>
    </source>
</evidence>
<proteinExistence type="predicted"/>